<name>A0A225DVH8_9BACT</name>
<dbReference type="OrthoDB" id="283760at2"/>
<dbReference type="Proteomes" id="UP000214646">
    <property type="component" value="Unassembled WGS sequence"/>
</dbReference>
<feature type="region of interest" description="Disordered" evidence="1">
    <location>
        <begin position="48"/>
        <end position="76"/>
    </location>
</feature>
<reference evidence="3" key="1">
    <citation type="submission" date="2017-06" db="EMBL/GenBank/DDBJ databases">
        <title>Genome analysis of Fimbriiglobus ruber SP5, the first member of the order Planctomycetales with confirmed chitinolytic capability.</title>
        <authorList>
            <person name="Ravin N.V."/>
            <person name="Rakitin A.L."/>
            <person name="Ivanova A.A."/>
            <person name="Beletsky A.V."/>
            <person name="Kulichevskaya I.S."/>
            <person name="Mardanov A.V."/>
            <person name="Dedysh S.N."/>
        </authorList>
    </citation>
    <scope>NUCLEOTIDE SEQUENCE [LARGE SCALE GENOMIC DNA]</scope>
    <source>
        <strain evidence="3">SP5</strain>
    </source>
</reference>
<dbReference type="AlphaFoldDB" id="A0A225DVH8"/>
<gene>
    <name evidence="2" type="ORF">FRUB_01344</name>
</gene>
<evidence type="ECO:0000256" key="1">
    <source>
        <dbReference type="SAM" id="MobiDB-lite"/>
    </source>
</evidence>
<evidence type="ECO:0000313" key="3">
    <source>
        <dbReference type="Proteomes" id="UP000214646"/>
    </source>
</evidence>
<organism evidence="2 3">
    <name type="scientific">Fimbriiglobus ruber</name>
    <dbReference type="NCBI Taxonomy" id="1908690"/>
    <lineage>
        <taxon>Bacteria</taxon>
        <taxon>Pseudomonadati</taxon>
        <taxon>Planctomycetota</taxon>
        <taxon>Planctomycetia</taxon>
        <taxon>Gemmatales</taxon>
        <taxon>Gemmataceae</taxon>
        <taxon>Fimbriiglobus</taxon>
    </lineage>
</organism>
<dbReference type="NCBIfam" id="TIGR02574">
    <property type="entry name" value="stabl_TIGR02574"/>
    <property type="match status" value="1"/>
</dbReference>
<dbReference type="RefSeq" id="WP_088252799.1">
    <property type="nucleotide sequence ID" value="NZ_NIDE01000002.1"/>
</dbReference>
<dbReference type="InterPro" id="IPR013406">
    <property type="entry name" value="CHP02574_addiction_mod"/>
</dbReference>
<keyword evidence="3" id="KW-1185">Reference proteome</keyword>
<dbReference type="Pfam" id="PF09720">
    <property type="entry name" value="Unstab_antitox"/>
    <property type="match status" value="1"/>
</dbReference>
<accession>A0A225DVH8</accession>
<evidence type="ECO:0008006" key="4">
    <source>
        <dbReference type="Google" id="ProtNLM"/>
    </source>
</evidence>
<dbReference type="EMBL" id="NIDE01000002">
    <property type="protein sequence ID" value="OWK45013.1"/>
    <property type="molecule type" value="Genomic_DNA"/>
</dbReference>
<sequence>MASLMQELGVDRLSREQRITLVQEIWDTIAAESTQPLLTEAQRRELKRRVADDDANPGDGVPWEQVKAQTLARLKP</sequence>
<proteinExistence type="predicted"/>
<comment type="caution">
    <text evidence="2">The sequence shown here is derived from an EMBL/GenBank/DDBJ whole genome shotgun (WGS) entry which is preliminary data.</text>
</comment>
<protein>
    <recommendedName>
        <fullName evidence="4">Addiction module protein</fullName>
    </recommendedName>
</protein>
<evidence type="ECO:0000313" key="2">
    <source>
        <dbReference type="EMBL" id="OWK45013.1"/>
    </source>
</evidence>